<feature type="region of interest" description="Disordered" evidence="1">
    <location>
        <begin position="1"/>
        <end position="69"/>
    </location>
</feature>
<protein>
    <submittedName>
        <fullName evidence="2">Uncharacterized protein</fullName>
    </submittedName>
</protein>
<feature type="compositionally biased region" description="Basic and acidic residues" evidence="1">
    <location>
        <begin position="54"/>
        <end position="69"/>
    </location>
</feature>
<accession>A0AAN5C610</accession>
<proteinExistence type="predicted"/>
<sequence length="163" mass="18317">CANETAKVPDESPNSTLQLPSTPTEDSLNGSHSTSSQVATTAFNTTPNENLTEGYHDNSPEDNKSSDLGLIEKKTEEMTERRTATTAHIEIPKQPDETIRGKETMEEEIDQTSIMATFTTPKTRKWSQLKSLKIISLKRKRFLVRVSLKMNMKSRVRNCGKMN</sequence>
<organism evidence="2 3">
    <name type="scientific">Pristionchus mayeri</name>
    <dbReference type="NCBI Taxonomy" id="1317129"/>
    <lineage>
        <taxon>Eukaryota</taxon>
        <taxon>Metazoa</taxon>
        <taxon>Ecdysozoa</taxon>
        <taxon>Nematoda</taxon>
        <taxon>Chromadorea</taxon>
        <taxon>Rhabditida</taxon>
        <taxon>Rhabditina</taxon>
        <taxon>Diplogasteromorpha</taxon>
        <taxon>Diplogasteroidea</taxon>
        <taxon>Neodiplogasteridae</taxon>
        <taxon>Pristionchus</taxon>
    </lineage>
</organism>
<dbReference type="AlphaFoldDB" id="A0AAN5C610"/>
<evidence type="ECO:0000313" key="3">
    <source>
        <dbReference type="Proteomes" id="UP001328107"/>
    </source>
</evidence>
<dbReference type="Proteomes" id="UP001328107">
    <property type="component" value="Unassembled WGS sequence"/>
</dbReference>
<feature type="non-terminal residue" evidence="2">
    <location>
        <position position="1"/>
    </location>
</feature>
<comment type="caution">
    <text evidence="2">The sequence shown here is derived from an EMBL/GenBank/DDBJ whole genome shotgun (WGS) entry which is preliminary data.</text>
</comment>
<dbReference type="EMBL" id="BTRK01000001">
    <property type="protein sequence ID" value="GMR31262.1"/>
    <property type="molecule type" value="Genomic_DNA"/>
</dbReference>
<keyword evidence="3" id="KW-1185">Reference proteome</keyword>
<name>A0AAN5C610_9BILA</name>
<evidence type="ECO:0000313" key="2">
    <source>
        <dbReference type="EMBL" id="GMR31262.1"/>
    </source>
</evidence>
<feature type="non-terminal residue" evidence="2">
    <location>
        <position position="163"/>
    </location>
</feature>
<reference evidence="3" key="1">
    <citation type="submission" date="2022-10" db="EMBL/GenBank/DDBJ databases">
        <title>Genome assembly of Pristionchus species.</title>
        <authorList>
            <person name="Yoshida K."/>
            <person name="Sommer R.J."/>
        </authorList>
    </citation>
    <scope>NUCLEOTIDE SEQUENCE [LARGE SCALE GENOMIC DNA]</scope>
    <source>
        <strain evidence="3">RS5460</strain>
    </source>
</reference>
<gene>
    <name evidence="2" type="ORF">PMAYCL1PPCAC_01457</name>
</gene>
<evidence type="ECO:0000256" key="1">
    <source>
        <dbReference type="SAM" id="MobiDB-lite"/>
    </source>
</evidence>
<feature type="compositionally biased region" description="Polar residues" evidence="1">
    <location>
        <begin position="12"/>
        <end position="51"/>
    </location>
</feature>